<comment type="subcellular location">
    <subcellularLocation>
        <location evidence="5">Cell membrane</location>
        <topology evidence="5">Multi-pass membrane protein</topology>
    </subcellularLocation>
</comment>
<dbReference type="SUPFAM" id="SSF103481">
    <property type="entry name" value="Multidrug resistance efflux transporter EmrE"/>
    <property type="match status" value="1"/>
</dbReference>
<keyword evidence="1 5" id="KW-1003">Cell membrane</keyword>
<dbReference type="EMBL" id="CATWAF010000005">
    <property type="protein sequence ID" value="CAJ0701330.1"/>
    <property type="molecule type" value="Genomic_DNA"/>
</dbReference>
<organism evidence="7 8">
    <name type="scientific">Ralstonia wenshanensis</name>
    <dbReference type="NCBI Taxonomy" id="2842456"/>
    <lineage>
        <taxon>Bacteria</taxon>
        <taxon>Pseudomonadati</taxon>
        <taxon>Pseudomonadota</taxon>
        <taxon>Betaproteobacteria</taxon>
        <taxon>Burkholderiales</taxon>
        <taxon>Burkholderiaceae</taxon>
        <taxon>Ralstonia</taxon>
    </lineage>
</organism>
<dbReference type="HAMAP" id="MF_00010">
    <property type="entry name" value="UPF0060"/>
    <property type="match status" value="1"/>
</dbReference>
<feature type="transmembrane region" description="Helical" evidence="5">
    <location>
        <begin position="53"/>
        <end position="75"/>
    </location>
</feature>
<feature type="region of interest" description="Disordered" evidence="6">
    <location>
        <begin position="1"/>
        <end position="28"/>
    </location>
</feature>
<evidence type="ECO:0000256" key="1">
    <source>
        <dbReference type="ARBA" id="ARBA00022475"/>
    </source>
</evidence>
<evidence type="ECO:0000256" key="2">
    <source>
        <dbReference type="ARBA" id="ARBA00022692"/>
    </source>
</evidence>
<evidence type="ECO:0000256" key="6">
    <source>
        <dbReference type="SAM" id="MobiDB-lite"/>
    </source>
</evidence>
<evidence type="ECO:0000256" key="4">
    <source>
        <dbReference type="ARBA" id="ARBA00023136"/>
    </source>
</evidence>
<gene>
    <name evidence="7" type="ORF">LMG18091_03404</name>
</gene>
<dbReference type="Proteomes" id="UP001189915">
    <property type="component" value="Unassembled WGS sequence"/>
</dbReference>
<sequence length="157" mass="16684">MRARKPKSMHCCRRTPQRTPDTGGHRGSARPHATIGAVCVLIAPGPALELLRIAVLFAVTAVAEIVGCYLPWLVLRQGKPVWLLLPAAASLALFAWLLTLHPTAAGRTYAAYGGMYIAVALVWLRLVDGVALTRWDIGGAAIALTGMAVIALQPQAN</sequence>
<evidence type="ECO:0000256" key="5">
    <source>
        <dbReference type="HAMAP-Rule" id="MF_00010"/>
    </source>
</evidence>
<keyword evidence="8" id="KW-1185">Reference proteome</keyword>
<keyword evidence="3 5" id="KW-1133">Transmembrane helix</keyword>
<feature type="compositionally biased region" description="Basic residues" evidence="6">
    <location>
        <begin position="1"/>
        <end position="16"/>
    </location>
</feature>
<evidence type="ECO:0000313" key="8">
    <source>
        <dbReference type="Proteomes" id="UP001189915"/>
    </source>
</evidence>
<dbReference type="PANTHER" id="PTHR36116:SF1">
    <property type="entry name" value="UPF0060 MEMBRANE PROTEIN YNFA"/>
    <property type="match status" value="1"/>
</dbReference>
<comment type="similarity">
    <text evidence="5">Belongs to the UPF0060 family.</text>
</comment>
<accession>A0AAD2B5Z1</accession>
<comment type="caution">
    <text evidence="7">The sequence shown here is derived from an EMBL/GenBank/DDBJ whole genome shotgun (WGS) entry which is preliminary data.</text>
</comment>
<dbReference type="Pfam" id="PF02694">
    <property type="entry name" value="UPF0060"/>
    <property type="match status" value="1"/>
</dbReference>
<dbReference type="InterPro" id="IPR037185">
    <property type="entry name" value="EmrE-like"/>
</dbReference>
<feature type="transmembrane region" description="Helical" evidence="5">
    <location>
        <begin position="132"/>
        <end position="152"/>
    </location>
</feature>
<proteinExistence type="inferred from homology"/>
<dbReference type="GO" id="GO:0005886">
    <property type="term" value="C:plasma membrane"/>
    <property type="evidence" value="ECO:0007669"/>
    <property type="project" value="UniProtKB-SubCell"/>
</dbReference>
<feature type="transmembrane region" description="Helical" evidence="5">
    <location>
        <begin position="81"/>
        <end position="100"/>
    </location>
</feature>
<evidence type="ECO:0000313" key="7">
    <source>
        <dbReference type="EMBL" id="CAJ0701330.1"/>
    </source>
</evidence>
<evidence type="ECO:0000256" key="3">
    <source>
        <dbReference type="ARBA" id="ARBA00022989"/>
    </source>
</evidence>
<dbReference type="NCBIfam" id="NF002586">
    <property type="entry name" value="PRK02237.1"/>
    <property type="match status" value="1"/>
</dbReference>
<dbReference type="AlphaFoldDB" id="A0AAD2B5Z1"/>
<protein>
    <submittedName>
        <fullName evidence="7">Uncharacterized protein</fullName>
    </submittedName>
</protein>
<dbReference type="InterPro" id="IPR003844">
    <property type="entry name" value="UPF0060"/>
</dbReference>
<feature type="transmembrane region" description="Helical" evidence="5">
    <location>
        <begin position="109"/>
        <end position="126"/>
    </location>
</feature>
<keyword evidence="2 5" id="KW-0812">Transmembrane</keyword>
<dbReference type="PANTHER" id="PTHR36116">
    <property type="entry name" value="UPF0060 MEMBRANE PROTEIN YNFA"/>
    <property type="match status" value="1"/>
</dbReference>
<reference evidence="7 8" key="1">
    <citation type="submission" date="2023-07" db="EMBL/GenBank/DDBJ databases">
        <authorList>
            <person name="Peeters C."/>
        </authorList>
    </citation>
    <scope>NUCLEOTIDE SEQUENCE [LARGE SCALE GENOMIC DNA]</scope>
    <source>
        <strain evidence="7 8">LMG 18091</strain>
    </source>
</reference>
<keyword evidence="4 5" id="KW-0472">Membrane</keyword>
<name>A0AAD2B5Z1_9RALS</name>